<protein>
    <recommendedName>
        <fullName evidence="4">Secreted protein</fullName>
    </recommendedName>
</protein>
<keyword evidence="3" id="KW-1185">Reference proteome</keyword>
<dbReference type="EMBL" id="JAKROA010000023">
    <property type="protein sequence ID" value="KAL5102825.1"/>
    <property type="molecule type" value="Genomic_DNA"/>
</dbReference>
<proteinExistence type="predicted"/>
<reference evidence="2 3" key="1">
    <citation type="journal article" date="2022" name="Front. Cell. Infect. Microbiol.">
        <title>The Genomes of Two Strains of Taenia crassiceps the Animal Model for the Study of Human Cysticercosis.</title>
        <authorList>
            <person name="Bobes R.J."/>
            <person name="Estrada K."/>
            <person name="Rios-Valencia D.G."/>
            <person name="Calderon-Gallegos A."/>
            <person name="de la Torre P."/>
            <person name="Carrero J.C."/>
            <person name="Sanchez-Flores A."/>
            <person name="Laclette J.P."/>
        </authorList>
    </citation>
    <scope>NUCLEOTIDE SEQUENCE [LARGE SCALE GENOMIC DNA]</scope>
    <source>
        <strain evidence="2">WFUcys</strain>
    </source>
</reference>
<organism evidence="2 3">
    <name type="scientific">Taenia crassiceps</name>
    <dbReference type="NCBI Taxonomy" id="6207"/>
    <lineage>
        <taxon>Eukaryota</taxon>
        <taxon>Metazoa</taxon>
        <taxon>Spiralia</taxon>
        <taxon>Lophotrochozoa</taxon>
        <taxon>Platyhelminthes</taxon>
        <taxon>Cestoda</taxon>
        <taxon>Eucestoda</taxon>
        <taxon>Cyclophyllidea</taxon>
        <taxon>Taeniidae</taxon>
        <taxon>Taenia</taxon>
    </lineage>
</organism>
<gene>
    <name evidence="2" type="ORF">TcWFU_002417</name>
</gene>
<name>A0ABR4PZN4_9CEST</name>
<evidence type="ECO:0008006" key="4">
    <source>
        <dbReference type="Google" id="ProtNLM"/>
    </source>
</evidence>
<evidence type="ECO:0000313" key="2">
    <source>
        <dbReference type="EMBL" id="KAL5102825.1"/>
    </source>
</evidence>
<feature type="chain" id="PRO_5045555460" description="Secreted protein" evidence="1">
    <location>
        <begin position="22"/>
        <end position="100"/>
    </location>
</feature>
<keyword evidence="1" id="KW-0732">Signal</keyword>
<evidence type="ECO:0000313" key="3">
    <source>
        <dbReference type="Proteomes" id="UP001651158"/>
    </source>
</evidence>
<comment type="caution">
    <text evidence="2">The sequence shown here is derived from an EMBL/GenBank/DDBJ whole genome shotgun (WGS) entry which is preliminary data.</text>
</comment>
<accession>A0ABR4PZN4</accession>
<feature type="signal peptide" evidence="1">
    <location>
        <begin position="1"/>
        <end position="21"/>
    </location>
</feature>
<dbReference type="Proteomes" id="UP001651158">
    <property type="component" value="Unassembled WGS sequence"/>
</dbReference>
<sequence>MPFAWFKIACTLFLVLKATNAFWISAPTKAQCEANIRLYDQIFLRHTIFTCCNFPQICSKYQITGSGENKSEALNDVMSKANVNWICRCWGVCTFVEKNL</sequence>
<evidence type="ECO:0000256" key="1">
    <source>
        <dbReference type="SAM" id="SignalP"/>
    </source>
</evidence>